<gene>
    <name evidence="2" type="ORF">JE024_39670</name>
</gene>
<organism evidence="2 3">
    <name type="scientific">Streptomyces zhihengii</name>
    <dbReference type="NCBI Taxonomy" id="1818004"/>
    <lineage>
        <taxon>Bacteria</taxon>
        <taxon>Bacillati</taxon>
        <taxon>Actinomycetota</taxon>
        <taxon>Actinomycetes</taxon>
        <taxon>Kitasatosporales</taxon>
        <taxon>Streptomycetaceae</taxon>
        <taxon>Streptomyces</taxon>
    </lineage>
</organism>
<evidence type="ECO:0000313" key="2">
    <source>
        <dbReference type="EMBL" id="MBM9624654.1"/>
    </source>
</evidence>
<dbReference type="EMBL" id="JAFEJA010000003">
    <property type="protein sequence ID" value="MBM9624654.1"/>
    <property type="molecule type" value="Genomic_DNA"/>
</dbReference>
<sequence>MLEPIRRGRLQLPPGQIHGTSFNISSAEVPPSPGGQAVVRLSALLAAFVLIWTLVTETTVDTAESAFIAAMLGFTWHAGVHITWDSRR</sequence>
<keyword evidence="2" id="KW-0614">Plasmid</keyword>
<comment type="caution">
    <text evidence="2">The sequence shown here is derived from an EMBL/GenBank/DDBJ whole genome shotgun (WGS) entry which is preliminary data.</text>
</comment>
<feature type="transmembrane region" description="Helical" evidence="1">
    <location>
        <begin position="67"/>
        <end position="84"/>
    </location>
</feature>
<proteinExistence type="predicted"/>
<keyword evidence="1" id="KW-0472">Membrane</keyword>
<feature type="transmembrane region" description="Helical" evidence="1">
    <location>
        <begin position="37"/>
        <end position="55"/>
    </location>
</feature>
<keyword evidence="3" id="KW-1185">Reference proteome</keyword>
<reference evidence="2 3" key="1">
    <citation type="journal article" date="2016" name="Arch. Microbiol.">
        <title>Streptomyces zhihengii sp. nov., isolated from rhizospheric soil of Psammosilene tunicoides.</title>
        <authorList>
            <person name="Huang M.J."/>
            <person name="Fei J.J."/>
            <person name="Salam N."/>
            <person name="Kim C.J."/>
            <person name="Hozzein W.N."/>
            <person name="Xiao M."/>
            <person name="Huang H.Q."/>
            <person name="Li W.J."/>
        </authorList>
    </citation>
    <scope>NUCLEOTIDE SEQUENCE [LARGE SCALE GENOMIC DNA]</scope>
    <source>
        <strain evidence="2 3">YIM T102</strain>
    </source>
</reference>
<protein>
    <submittedName>
        <fullName evidence="2">Uncharacterized protein</fullName>
    </submittedName>
</protein>
<name>A0ABS2V5C0_9ACTN</name>
<keyword evidence="1" id="KW-0812">Transmembrane</keyword>
<dbReference type="Proteomes" id="UP000664109">
    <property type="component" value="Unassembled WGS sequence"/>
</dbReference>
<dbReference type="RefSeq" id="WP_205378807.1">
    <property type="nucleotide sequence ID" value="NZ_JAFEJA010000003.1"/>
</dbReference>
<evidence type="ECO:0000313" key="3">
    <source>
        <dbReference type="Proteomes" id="UP000664109"/>
    </source>
</evidence>
<geneLocation type="plasmid" evidence="2">
    <name>unnamed1</name>
</geneLocation>
<accession>A0ABS2V5C0</accession>
<keyword evidence="1" id="KW-1133">Transmembrane helix</keyword>
<evidence type="ECO:0000256" key="1">
    <source>
        <dbReference type="SAM" id="Phobius"/>
    </source>
</evidence>